<dbReference type="EMBL" id="DTDV01000007">
    <property type="protein sequence ID" value="HGK23363.1"/>
    <property type="molecule type" value="Genomic_DNA"/>
</dbReference>
<protein>
    <recommendedName>
        <fullName evidence="10">DNA topoisomerase 1</fullName>
        <ecNumber evidence="10">5.6.2.1</ecNumber>
    </recommendedName>
    <alternativeName>
        <fullName evidence="10">DNA topoisomerase I</fullName>
    </alternativeName>
</protein>
<dbReference type="GO" id="GO:0006265">
    <property type="term" value="P:DNA topological change"/>
    <property type="evidence" value="ECO:0007669"/>
    <property type="project" value="UniProtKB-UniRule"/>
</dbReference>
<dbReference type="InterPro" id="IPR003602">
    <property type="entry name" value="Topo_IA_DNA-bd_dom"/>
</dbReference>
<feature type="site" description="Interaction with DNA" evidence="10">
    <location>
        <position position="300"/>
    </location>
</feature>
<dbReference type="InterPro" id="IPR034149">
    <property type="entry name" value="TOPRIM_TopoI"/>
</dbReference>
<sequence length="694" mass="80534">MSKEKLIIVESPAKAKTIEKILGKDFKVLASYGHIRDLPEKELGVDIENGFKPKYVLLPSRKKIIDTIKDLSKKVEKLYLATDPDREGEAIAWHLVETLKLPKDKFTRIEFHEITPRAIQEAIRNPRDIDLDKVEAQQARRILDRLVGYELSPLLWEKVRRGLSAGRVQSVALKLICEREEEIEKFVPEEYWYIYGEFEDKDKIIYGKLVFYKEEEITIRNEKEAKRLIEVLNNLEYKIDRVVIKEEKKTPPLPFITSTLQQEASRRLGFPVSKTMKIAQSLYEGVDIGDERVGLITYMRTDSTRIAPEAREEAVTYIESVFGKEYVGKERKERKKLGMQDAHEAIRPTSVLRTPEKVKKYLTEDQYKLYKLIWERFLASQMANALYDVIEIDIKGGDYTFVSKGRKLKFAGFMSLYTEKEEEEEEEVNVDYIPQEGSDIDLINLTPKQFFTQPPPRYTEATLVRTLEKYGIGRPSTYATIIETLKERKYVEVSKKELVPTTLGKVVNEFLTKQFPHLIDVKFTAKMEEDLDKIESGEVKAIEVLEKFYPSFKEELERVSKNFGKIQVVEKTDEFCPICGRELVIRENKHGKYYACSAYPECKYTKPIYEEAHGKCPLCGGIVVKKKARKTGKVFWGCINYPNCSFASPYEPLDEKCPQCGSVLLKGNGFKKCSNENCNYIVWVGRRKRWKKSK</sequence>
<dbReference type="InterPro" id="IPR003601">
    <property type="entry name" value="Topo_IA_2"/>
</dbReference>
<dbReference type="InterPro" id="IPR023405">
    <property type="entry name" value="Topo_IA_core_domain"/>
</dbReference>
<dbReference type="OMA" id="PECKYTR"/>
<dbReference type="EC" id="5.6.2.1" evidence="10"/>
<dbReference type="GO" id="GO:0008270">
    <property type="term" value="F:zinc ion binding"/>
    <property type="evidence" value="ECO:0007669"/>
    <property type="project" value="UniProtKB-KW"/>
</dbReference>
<feature type="site" description="Interaction with DNA" evidence="10">
    <location>
        <position position="149"/>
    </location>
</feature>
<comment type="subunit">
    <text evidence="10">Monomer.</text>
</comment>
<dbReference type="PROSITE" id="PS50880">
    <property type="entry name" value="TOPRIM"/>
    <property type="match status" value="1"/>
</dbReference>
<dbReference type="InterPro" id="IPR006171">
    <property type="entry name" value="TOPRIM_dom"/>
</dbReference>
<keyword evidence="6" id="KW-0460">Magnesium</keyword>
<dbReference type="CDD" id="cd00186">
    <property type="entry name" value="TOP1Ac"/>
    <property type="match status" value="1"/>
</dbReference>
<keyword evidence="4" id="KW-0863">Zinc-finger</keyword>
<feature type="site" description="Interaction with DNA" evidence="10">
    <location>
        <position position="141"/>
    </location>
</feature>
<evidence type="ECO:0000256" key="7">
    <source>
        <dbReference type="ARBA" id="ARBA00023029"/>
    </source>
</evidence>
<dbReference type="Gene3D" id="1.10.290.10">
    <property type="entry name" value="Topoisomerase I, domain 4"/>
    <property type="match status" value="1"/>
</dbReference>
<evidence type="ECO:0000256" key="3">
    <source>
        <dbReference type="ARBA" id="ARBA00022723"/>
    </source>
</evidence>
<dbReference type="Gene3D" id="1.10.460.10">
    <property type="entry name" value="Topoisomerase I, domain 2"/>
    <property type="match status" value="1"/>
</dbReference>
<evidence type="ECO:0000256" key="1">
    <source>
        <dbReference type="ARBA" id="ARBA00000213"/>
    </source>
</evidence>
<dbReference type="PROSITE" id="PS52039">
    <property type="entry name" value="TOPO_IA_2"/>
    <property type="match status" value="1"/>
</dbReference>
<keyword evidence="7 10" id="KW-0799">Topoisomerase</keyword>
<evidence type="ECO:0000313" key="13">
    <source>
        <dbReference type="EMBL" id="HGK23363.1"/>
    </source>
</evidence>
<evidence type="ECO:0000256" key="5">
    <source>
        <dbReference type="ARBA" id="ARBA00022833"/>
    </source>
</evidence>
<dbReference type="HAMAP" id="MF_00952">
    <property type="entry name" value="Topoisom_1_prok"/>
    <property type="match status" value="1"/>
</dbReference>
<dbReference type="AlphaFoldDB" id="A0A7V3ZI01"/>
<evidence type="ECO:0000256" key="10">
    <source>
        <dbReference type="HAMAP-Rule" id="MF_00952"/>
    </source>
</evidence>
<dbReference type="Pfam" id="PF01131">
    <property type="entry name" value="Topoisom_bac"/>
    <property type="match status" value="1"/>
</dbReference>
<feature type="site" description="Interaction with DNA" evidence="10">
    <location>
        <position position="34"/>
    </location>
</feature>
<dbReference type="PRINTS" id="PR00417">
    <property type="entry name" value="PRTPISMRASEI"/>
</dbReference>
<accession>A0A7V3ZI01</accession>
<feature type="site" description="Interaction with DNA" evidence="10">
    <location>
        <position position="144"/>
    </location>
</feature>
<dbReference type="Gene3D" id="3.30.65.10">
    <property type="entry name" value="Bacterial Topoisomerase I, domain 1"/>
    <property type="match status" value="2"/>
</dbReference>
<evidence type="ECO:0000256" key="8">
    <source>
        <dbReference type="ARBA" id="ARBA00023125"/>
    </source>
</evidence>
<dbReference type="InterPro" id="IPR013497">
    <property type="entry name" value="Topo_IA_cen"/>
</dbReference>
<dbReference type="InterPro" id="IPR013824">
    <property type="entry name" value="Topo_IA_cen_sub1"/>
</dbReference>
<evidence type="ECO:0000256" key="2">
    <source>
        <dbReference type="ARBA" id="ARBA00009446"/>
    </source>
</evidence>
<dbReference type="SMART" id="SM00437">
    <property type="entry name" value="TOP1Ac"/>
    <property type="match status" value="1"/>
</dbReference>
<dbReference type="InterPro" id="IPR023406">
    <property type="entry name" value="Topo_IA_AS"/>
</dbReference>
<evidence type="ECO:0000259" key="12">
    <source>
        <dbReference type="PROSITE" id="PS52039"/>
    </source>
</evidence>
<dbReference type="InterPro" id="IPR013826">
    <property type="entry name" value="Topo_IA_cen_sub3"/>
</dbReference>
<keyword evidence="3" id="KW-0479">Metal-binding</keyword>
<feature type="site" description="Interaction with DNA" evidence="10">
    <location>
        <position position="156"/>
    </location>
</feature>
<evidence type="ECO:0000256" key="6">
    <source>
        <dbReference type="ARBA" id="ARBA00022842"/>
    </source>
</evidence>
<name>A0A7V3ZI01_DICTH</name>
<dbReference type="Pfam" id="PF01396">
    <property type="entry name" value="Zn_ribbon_Top1"/>
    <property type="match status" value="3"/>
</dbReference>
<dbReference type="InterPro" id="IPR028612">
    <property type="entry name" value="Topoisom_1_IA"/>
</dbReference>
<dbReference type="SMART" id="SM00493">
    <property type="entry name" value="TOPRIM"/>
    <property type="match status" value="1"/>
</dbReference>
<feature type="site" description="Interaction with DNA" evidence="10">
    <location>
        <position position="488"/>
    </location>
</feature>
<dbReference type="GO" id="GO:0003677">
    <property type="term" value="F:DNA binding"/>
    <property type="evidence" value="ECO:0007669"/>
    <property type="project" value="UniProtKB-KW"/>
</dbReference>
<feature type="site" description="Interaction with DNA" evidence="10">
    <location>
        <position position="140"/>
    </location>
</feature>
<comment type="catalytic activity">
    <reaction evidence="1 10">
        <text>ATP-independent breakage of single-stranded DNA, followed by passage and rejoining.</text>
        <dbReference type="EC" id="5.6.2.1"/>
    </reaction>
</comment>
<dbReference type="InterPro" id="IPR005733">
    <property type="entry name" value="TopoI_bac-type"/>
</dbReference>
<evidence type="ECO:0000256" key="9">
    <source>
        <dbReference type="ARBA" id="ARBA00023235"/>
    </source>
</evidence>
<dbReference type="PANTHER" id="PTHR42785:SF1">
    <property type="entry name" value="DNA TOPOISOMERASE"/>
    <property type="match status" value="1"/>
</dbReference>
<proteinExistence type="inferred from homology"/>
<dbReference type="GO" id="GO:0005694">
    <property type="term" value="C:chromosome"/>
    <property type="evidence" value="ECO:0007669"/>
    <property type="project" value="InterPro"/>
</dbReference>
<feature type="domain" description="Topo IA-type catalytic" evidence="12">
    <location>
        <begin position="130"/>
        <end position="556"/>
    </location>
</feature>
<dbReference type="PROSITE" id="PS00396">
    <property type="entry name" value="TOPO_IA_1"/>
    <property type="match status" value="1"/>
</dbReference>
<feature type="active site" description="O-(5'-phospho-DNA)-tyrosine intermediate" evidence="10">
    <location>
        <position position="298"/>
    </location>
</feature>
<dbReference type="InterPro" id="IPR013825">
    <property type="entry name" value="Topo_IA_cen_sub2"/>
</dbReference>
<dbReference type="SUPFAM" id="SSF57783">
    <property type="entry name" value="Zinc beta-ribbon"/>
    <property type="match status" value="1"/>
</dbReference>
<dbReference type="GO" id="GO:0003917">
    <property type="term" value="F:DNA topoisomerase type I (single strand cut, ATP-independent) activity"/>
    <property type="evidence" value="ECO:0007669"/>
    <property type="project" value="UniProtKB-UniRule"/>
</dbReference>
<evidence type="ECO:0000259" key="11">
    <source>
        <dbReference type="PROSITE" id="PS50880"/>
    </source>
</evidence>
<dbReference type="Gene3D" id="3.40.50.140">
    <property type="match status" value="1"/>
</dbReference>
<dbReference type="CDD" id="cd03363">
    <property type="entry name" value="TOPRIM_TopoIA_TopoI"/>
    <property type="match status" value="1"/>
</dbReference>
<dbReference type="PANTHER" id="PTHR42785">
    <property type="entry name" value="DNA TOPOISOMERASE, TYPE IA, CORE"/>
    <property type="match status" value="1"/>
</dbReference>
<dbReference type="SUPFAM" id="SSF56712">
    <property type="entry name" value="Prokaryotic type I DNA topoisomerase"/>
    <property type="match status" value="1"/>
</dbReference>
<evidence type="ECO:0000256" key="4">
    <source>
        <dbReference type="ARBA" id="ARBA00022771"/>
    </source>
</evidence>
<dbReference type="InterPro" id="IPR000380">
    <property type="entry name" value="Topo_IA"/>
</dbReference>
<dbReference type="InterPro" id="IPR013498">
    <property type="entry name" value="Topo_IA_Znf"/>
</dbReference>
<feature type="domain" description="Toprim" evidence="11">
    <location>
        <begin position="4"/>
        <end position="114"/>
    </location>
</feature>
<dbReference type="Pfam" id="PF01751">
    <property type="entry name" value="Toprim"/>
    <property type="match status" value="1"/>
</dbReference>
<keyword evidence="5" id="KW-0862">Zinc</keyword>
<reference evidence="13" key="1">
    <citation type="journal article" date="2020" name="mSystems">
        <title>Genome- and Community-Level Interaction Insights into Carbon Utilization and Element Cycling Functions of Hydrothermarchaeota in Hydrothermal Sediment.</title>
        <authorList>
            <person name="Zhou Z."/>
            <person name="Liu Y."/>
            <person name="Xu W."/>
            <person name="Pan J."/>
            <person name="Luo Z.H."/>
            <person name="Li M."/>
        </authorList>
    </citation>
    <scope>NUCLEOTIDE SEQUENCE [LARGE SCALE GENOMIC DNA]</scope>
    <source>
        <strain evidence="13">SpSt-70</strain>
    </source>
</reference>
<keyword evidence="9 10" id="KW-0413">Isomerase</keyword>
<dbReference type="Gene3D" id="2.70.20.10">
    <property type="entry name" value="Topoisomerase I, domain 3"/>
    <property type="match status" value="1"/>
</dbReference>
<comment type="function">
    <text evidence="10">Releases the supercoiling and torsional tension of DNA, which is introduced during the DNA replication and transcription, by transiently cleaving and rejoining one strand of the DNA duplex. Introduces a single-strand break via transesterification at a target site in duplex DNA. The scissile phosphodiester is attacked by the catalytic tyrosine of the enzyme, resulting in the formation of a DNA-(5'-phosphotyrosyl)-enzyme intermediate and the expulsion of a 3'-OH DNA strand. The free DNA strand then undergoes passage around the unbroken strand, thus removing DNA supercoils. Finally, in the religation step, the DNA 3'-OH attacks the covalent intermediate to expel the active-site tyrosine and restore the DNA phosphodiester backbone.</text>
</comment>
<gene>
    <name evidence="10 13" type="primary">topA</name>
    <name evidence="13" type="ORF">ENU78_02765</name>
</gene>
<comment type="caution">
    <text evidence="13">The sequence shown here is derived from an EMBL/GenBank/DDBJ whole genome shotgun (WGS) entry which is preliminary data.</text>
</comment>
<feature type="region of interest" description="Interaction with DNA" evidence="10">
    <location>
        <begin position="164"/>
        <end position="169"/>
    </location>
</feature>
<dbReference type="RefSeq" id="WP_012548590.1">
    <property type="nucleotide sequence ID" value="NZ_VTFL01000004.1"/>
</dbReference>
<organism evidence="13">
    <name type="scientific">Dictyoglomus thermophilum</name>
    <dbReference type="NCBI Taxonomy" id="14"/>
    <lineage>
        <taxon>Bacteria</taxon>
        <taxon>Pseudomonadati</taxon>
        <taxon>Dictyoglomota</taxon>
        <taxon>Dictyoglomia</taxon>
        <taxon>Dictyoglomales</taxon>
        <taxon>Dictyoglomaceae</taxon>
        <taxon>Dictyoglomus</taxon>
    </lineage>
</organism>
<dbReference type="NCBIfam" id="TIGR01051">
    <property type="entry name" value="topA_bact"/>
    <property type="match status" value="1"/>
</dbReference>
<comment type="similarity">
    <text evidence="2 10">Belongs to the type IA topoisomerase family.</text>
</comment>
<keyword evidence="8 10" id="KW-0238">DNA-binding</keyword>
<dbReference type="SMART" id="SM00436">
    <property type="entry name" value="TOP1Bc"/>
    <property type="match status" value="1"/>
</dbReference>